<protein>
    <submittedName>
        <fullName evidence="1">Uncharacterized protein</fullName>
    </submittedName>
</protein>
<dbReference type="AlphaFoldDB" id="A0AAV7C039"/>
<gene>
    <name evidence="1" type="ORF">GDO81_010457</name>
</gene>
<accession>A0AAV7C039</accession>
<reference evidence="1" key="1">
    <citation type="thesis" date="2020" institute="ProQuest LLC" country="789 East Eisenhower Parkway, Ann Arbor, MI, USA">
        <title>Comparative Genomics and Chromosome Evolution.</title>
        <authorList>
            <person name="Mudd A.B."/>
        </authorList>
    </citation>
    <scope>NUCLEOTIDE SEQUENCE</scope>
    <source>
        <strain evidence="1">237g6f4</strain>
        <tissue evidence="1">Blood</tissue>
    </source>
</reference>
<name>A0AAV7C039_ENGPU</name>
<keyword evidence="2" id="KW-1185">Reference proteome</keyword>
<comment type="caution">
    <text evidence="1">The sequence shown here is derived from an EMBL/GenBank/DDBJ whole genome shotgun (WGS) entry which is preliminary data.</text>
</comment>
<proteinExistence type="predicted"/>
<evidence type="ECO:0000313" key="2">
    <source>
        <dbReference type="Proteomes" id="UP000824782"/>
    </source>
</evidence>
<dbReference type="EMBL" id="WNYA01000004">
    <property type="protein sequence ID" value="KAG8578335.1"/>
    <property type="molecule type" value="Genomic_DNA"/>
</dbReference>
<sequence length="80" mass="9165">MSDLLMSPAVTTLYMSRKRSCHPQFNLCIYPTQCTLHNMKRKNTTPQKKKKNPFIVPNIGTFNKTSSYVVSVLRSSTQIL</sequence>
<dbReference type="Proteomes" id="UP000824782">
    <property type="component" value="Unassembled WGS sequence"/>
</dbReference>
<evidence type="ECO:0000313" key="1">
    <source>
        <dbReference type="EMBL" id="KAG8578335.1"/>
    </source>
</evidence>
<organism evidence="1 2">
    <name type="scientific">Engystomops pustulosus</name>
    <name type="common">Tungara frog</name>
    <name type="synonym">Physalaemus pustulosus</name>
    <dbReference type="NCBI Taxonomy" id="76066"/>
    <lineage>
        <taxon>Eukaryota</taxon>
        <taxon>Metazoa</taxon>
        <taxon>Chordata</taxon>
        <taxon>Craniata</taxon>
        <taxon>Vertebrata</taxon>
        <taxon>Euteleostomi</taxon>
        <taxon>Amphibia</taxon>
        <taxon>Batrachia</taxon>
        <taxon>Anura</taxon>
        <taxon>Neobatrachia</taxon>
        <taxon>Hyloidea</taxon>
        <taxon>Leptodactylidae</taxon>
        <taxon>Leiuperinae</taxon>
        <taxon>Engystomops</taxon>
    </lineage>
</organism>